<dbReference type="GO" id="GO:0016788">
    <property type="term" value="F:hydrolase activity, acting on ester bonds"/>
    <property type="evidence" value="ECO:0007669"/>
    <property type="project" value="InterPro"/>
</dbReference>
<keyword evidence="1" id="KW-0479">Metal-binding</keyword>
<protein>
    <submittedName>
        <fullName evidence="2">TatD family deoxyribonuclease</fullName>
    </submittedName>
</protein>
<feature type="binding site" evidence="1">
    <location>
        <position position="105"/>
    </location>
    <ligand>
        <name>a divalent metal cation</name>
        <dbReference type="ChEBI" id="CHEBI:60240"/>
        <label>2</label>
    </ligand>
</feature>
<dbReference type="PIRSF" id="PIRSF005902">
    <property type="entry name" value="DNase_TatD"/>
    <property type="match status" value="1"/>
</dbReference>
<keyword evidence="3" id="KW-1185">Reference proteome</keyword>
<sequence length="215" mass="25099">MLINTHTHHLTNSSKKILDIYNQYPWNFIENDAYYSIGIHPIFIDQSTLEKDLLTIEHHLLDEKCLAIGEIGLDKITPIDLETQTKVFKDQLKIAEQHQIPVIIHCVRAYQEILHIRNEMKLTVPFIFHGFNKNQQLAQQIISNNCLLSFGKNLLQNPNLQTIFANLSQENFFLENDDSQIPIEEIYSKAAEIRNTSVDEIQNIIQNNFNRIFKK</sequence>
<evidence type="ECO:0000313" key="3">
    <source>
        <dbReference type="Proteomes" id="UP000275348"/>
    </source>
</evidence>
<gene>
    <name evidence="2" type="ORF">EAH69_11595</name>
</gene>
<dbReference type="Gene3D" id="3.20.20.140">
    <property type="entry name" value="Metal-dependent hydrolases"/>
    <property type="match status" value="1"/>
</dbReference>
<name>A0A3L9M9Z2_9FLAO</name>
<dbReference type="InterPro" id="IPR032466">
    <property type="entry name" value="Metal_Hydrolase"/>
</dbReference>
<proteinExistence type="predicted"/>
<feature type="binding site" evidence="1">
    <location>
        <position position="129"/>
    </location>
    <ligand>
        <name>a divalent metal cation</name>
        <dbReference type="ChEBI" id="CHEBI:60240"/>
        <label>2</label>
    </ligand>
</feature>
<organism evidence="2 3">
    <name type="scientific">Faecalibacter macacae</name>
    <dbReference type="NCBI Taxonomy" id="1859289"/>
    <lineage>
        <taxon>Bacteria</taxon>
        <taxon>Pseudomonadati</taxon>
        <taxon>Bacteroidota</taxon>
        <taxon>Flavobacteriia</taxon>
        <taxon>Flavobacteriales</taxon>
        <taxon>Weeksellaceae</taxon>
        <taxon>Faecalibacter</taxon>
    </lineage>
</organism>
<feature type="binding site" evidence="1">
    <location>
        <position position="70"/>
    </location>
    <ligand>
        <name>a divalent metal cation</name>
        <dbReference type="ChEBI" id="CHEBI:60240"/>
        <label>1</label>
    </ligand>
</feature>
<comment type="caution">
    <text evidence="2">The sequence shown here is derived from an EMBL/GenBank/DDBJ whole genome shotgun (WGS) entry which is preliminary data.</text>
</comment>
<dbReference type="EMBL" id="RDOJ01000018">
    <property type="protein sequence ID" value="RLZ07349.1"/>
    <property type="molecule type" value="Genomic_DNA"/>
</dbReference>
<dbReference type="InterPro" id="IPR001130">
    <property type="entry name" value="TatD-like"/>
</dbReference>
<dbReference type="AlphaFoldDB" id="A0A3L9M9Z2"/>
<evidence type="ECO:0000313" key="2">
    <source>
        <dbReference type="EMBL" id="RLZ07349.1"/>
    </source>
</evidence>
<accession>A0A3L9M9Z2</accession>
<dbReference type="Proteomes" id="UP000275348">
    <property type="component" value="Unassembled WGS sequence"/>
</dbReference>
<dbReference type="PANTHER" id="PTHR46124">
    <property type="entry name" value="D-AMINOACYL-TRNA DEACYLASE"/>
    <property type="match status" value="1"/>
</dbReference>
<feature type="binding site" evidence="1">
    <location>
        <position position="177"/>
    </location>
    <ligand>
        <name>a divalent metal cation</name>
        <dbReference type="ChEBI" id="CHEBI:60240"/>
        <label>1</label>
    </ligand>
</feature>
<reference evidence="2 3" key="1">
    <citation type="submission" date="2018-10" db="EMBL/GenBank/DDBJ databases">
        <authorList>
            <person name="Chen X."/>
        </authorList>
    </citation>
    <scope>NUCLEOTIDE SEQUENCE [LARGE SCALE GENOMIC DNA]</scope>
    <source>
        <strain evidence="2 3">YIM 102668</strain>
    </source>
</reference>
<dbReference type="GO" id="GO:0005829">
    <property type="term" value="C:cytosol"/>
    <property type="evidence" value="ECO:0007669"/>
    <property type="project" value="TreeGrafter"/>
</dbReference>
<dbReference type="PANTHER" id="PTHR46124:SF3">
    <property type="entry name" value="HYDROLASE"/>
    <property type="match status" value="1"/>
</dbReference>
<dbReference type="RefSeq" id="WP_121935374.1">
    <property type="nucleotide sequence ID" value="NZ_RDOJ01000018.1"/>
</dbReference>
<dbReference type="SUPFAM" id="SSF51556">
    <property type="entry name" value="Metallo-dependent hydrolases"/>
    <property type="match status" value="1"/>
</dbReference>
<dbReference type="OrthoDB" id="664222at2"/>
<dbReference type="GO" id="GO:0046872">
    <property type="term" value="F:metal ion binding"/>
    <property type="evidence" value="ECO:0007669"/>
    <property type="project" value="UniProtKB-KW"/>
</dbReference>
<evidence type="ECO:0000256" key="1">
    <source>
        <dbReference type="PIRSR" id="PIRSR005902-1"/>
    </source>
</evidence>
<dbReference type="Pfam" id="PF01026">
    <property type="entry name" value="TatD_DNase"/>
    <property type="match status" value="1"/>
</dbReference>